<keyword evidence="5" id="KW-1185">Reference proteome</keyword>
<evidence type="ECO:0000313" key="5">
    <source>
        <dbReference type="Proteomes" id="UP000032304"/>
    </source>
</evidence>
<dbReference type="PANTHER" id="PTHR36721:SF8">
    <property type="entry name" value="EARLY NODULIN-20-LIKE"/>
    <property type="match status" value="1"/>
</dbReference>
<protein>
    <submittedName>
        <fullName evidence="4">Uncharacterized protein</fullName>
    </submittedName>
</protein>
<feature type="compositionally biased region" description="Low complexity" evidence="1">
    <location>
        <begin position="68"/>
        <end position="90"/>
    </location>
</feature>
<keyword evidence="3" id="KW-0732">Signal</keyword>
<evidence type="ECO:0000256" key="2">
    <source>
        <dbReference type="SAM" id="Phobius"/>
    </source>
</evidence>
<feature type="signal peptide" evidence="3">
    <location>
        <begin position="1"/>
        <end position="20"/>
    </location>
</feature>
<dbReference type="KEGG" id="gra:105770630"/>
<feature type="chain" id="PRO_5002265627" evidence="3">
    <location>
        <begin position="21"/>
        <end position="160"/>
    </location>
</feature>
<keyword evidence="2" id="KW-0812">Transmembrane</keyword>
<organism evidence="4 5">
    <name type="scientific">Gossypium raimondii</name>
    <name type="common">Peruvian cotton</name>
    <name type="synonym">Gossypium klotzschianum subsp. raimondii</name>
    <dbReference type="NCBI Taxonomy" id="29730"/>
    <lineage>
        <taxon>Eukaryota</taxon>
        <taxon>Viridiplantae</taxon>
        <taxon>Streptophyta</taxon>
        <taxon>Embryophyta</taxon>
        <taxon>Tracheophyta</taxon>
        <taxon>Spermatophyta</taxon>
        <taxon>Magnoliopsida</taxon>
        <taxon>eudicotyledons</taxon>
        <taxon>Gunneridae</taxon>
        <taxon>Pentapetalae</taxon>
        <taxon>rosids</taxon>
        <taxon>malvids</taxon>
        <taxon>Malvales</taxon>
        <taxon>Malvaceae</taxon>
        <taxon>Malvoideae</taxon>
        <taxon>Gossypium</taxon>
    </lineage>
</organism>
<feature type="transmembrane region" description="Helical" evidence="2">
    <location>
        <begin position="119"/>
        <end position="139"/>
    </location>
</feature>
<name>A0A0D2UJU3_GOSRA</name>
<gene>
    <name evidence="4" type="ORF">B456_009G106500</name>
</gene>
<evidence type="ECO:0000256" key="3">
    <source>
        <dbReference type="SAM" id="SignalP"/>
    </source>
</evidence>
<feature type="compositionally biased region" description="Pro residues" evidence="1">
    <location>
        <begin position="58"/>
        <end position="67"/>
    </location>
</feature>
<dbReference type="Proteomes" id="UP000032304">
    <property type="component" value="Chromosome 9"/>
</dbReference>
<evidence type="ECO:0000313" key="4">
    <source>
        <dbReference type="EMBL" id="KJB56115.1"/>
    </source>
</evidence>
<dbReference type="AlphaFoldDB" id="A0A0D2UJU3"/>
<keyword evidence="2" id="KW-1133">Transmembrane helix</keyword>
<dbReference type="OrthoDB" id="1001595at2759"/>
<dbReference type="eggNOG" id="ENOG502S3TU">
    <property type="taxonomic scope" value="Eukaryota"/>
</dbReference>
<dbReference type="Gramene" id="KJB56115">
    <property type="protein sequence ID" value="KJB56115"/>
    <property type="gene ID" value="B456_009G106500"/>
</dbReference>
<sequence>MATFGFLTIAFFLVFELTFATDSPAPAPSLGADTSPLLAPTPVSGSPDSAPLISPVMPASPPAPIAPSPSDLAEGESSSSSSPAPSPGDASDIDHSNINAKESENKTGGGGGLNGGKKAGIVVGVVAAACLVGFGGLVYKKRQDNIRRSQYGYAARREIL</sequence>
<dbReference type="EMBL" id="CM001748">
    <property type="protein sequence ID" value="KJB56115.1"/>
    <property type="molecule type" value="Genomic_DNA"/>
</dbReference>
<keyword evidence="2" id="KW-0472">Membrane</keyword>
<dbReference type="PANTHER" id="PTHR36721">
    <property type="entry name" value="PROLINE-RICH FAMILY PROTEIN"/>
    <property type="match status" value="1"/>
</dbReference>
<feature type="region of interest" description="Disordered" evidence="1">
    <location>
        <begin position="27"/>
        <end position="113"/>
    </location>
</feature>
<proteinExistence type="predicted"/>
<reference evidence="4 5" key="1">
    <citation type="journal article" date="2012" name="Nature">
        <title>Repeated polyploidization of Gossypium genomes and the evolution of spinnable cotton fibres.</title>
        <authorList>
            <person name="Paterson A.H."/>
            <person name="Wendel J.F."/>
            <person name="Gundlach H."/>
            <person name="Guo H."/>
            <person name="Jenkins J."/>
            <person name="Jin D."/>
            <person name="Llewellyn D."/>
            <person name="Showmaker K.C."/>
            <person name="Shu S."/>
            <person name="Udall J."/>
            <person name="Yoo M.J."/>
            <person name="Byers R."/>
            <person name="Chen W."/>
            <person name="Doron-Faigenboim A."/>
            <person name="Duke M.V."/>
            <person name="Gong L."/>
            <person name="Grimwood J."/>
            <person name="Grover C."/>
            <person name="Grupp K."/>
            <person name="Hu G."/>
            <person name="Lee T.H."/>
            <person name="Li J."/>
            <person name="Lin L."/>
            <person name="Liu T."/>
            <person name="Marler B.S."/>
            <person name="Page J.T."/>
            <person name="Roberts A.W."/>
            <person name="Romanel E."/>
            <person name="Sanders W.S."/>
            <person name="Szadkowski E."/>
            <person name="Tan X."/>
            <person name="Tang H."/>
            <person name="Xu C."/>
            <person name="Wang J."/>
            <person name="Wang Z."/>
            <person name="Zhang D."/>
            <person name="Zhang L."/>
            <person name="Ashrafi H."/>
            <person name="Bedon F."/>
            <person name="Bowers J.E."/>
            <person name="Brubaker C.L."/>
            <person name="Chee P.W."/>
            <person name="Das S."/>
            <person name="Gingle A.R."/>
            <person name="Haigler C.H."/>
            <person name="Harker D."/>
            <person name="Hoffmann L.V."/>
            <person name="Hovav R."/>
            <person name="Jones D.C."/>
            <person name="Lemke C."/>
            <person name="Mansoor S."/>
            <person name="ur Rahman M."/>
            <person name="Rainville L.N."/>
            <person name="Rambani A."/>
            <person name="Reddy U.K."/>
            <person name="Rong J.K."/>
            <person name="Saranga Y."/>
            <person name="Scheffler B.E."/>
            <person name="Scheffler J.A."/>
            <person name="Stelly D.M."/>
            <person name="Triplett B.A."/>
            <person name="Van Deynze A."/>
            <person name="Vaslin M.F."/>
            <person name="Waghmare V.N."/>
            <person name="Walford S.A."/>
            <person name="Wright R.J."/>
            <person name="Zaki E.A."/>
            <person name="Zhang T."/>
            <person name="Dennis E.S."/>
            <person name="Mayer K.F."/>
            <person name="Peterson D.G."/>
            <person name="Rokhsar D.S."/>
            <person name="Wang X."/>
            <person name="Schmutz J."/>
        </authorList>
    </citation>
    <scope>NUCLEOTIDE SEQUENCE [LARGE SCALE GENOMIC DNA]</scope>
</reference>
<dbReference type="STRING" id="29730.A0A0D2UJU3"/>
<evidence type="ECO:0000256" key="1">
    <source>
        <dbReference type="SAM" id="MobiDB-lite"/>
    </source>
</evidence>
<accession>A0A0D2UJU3</accession>
<dbReference type="OMA" id="ASDINHN"/>